<protein>
    <submittedName>
        <fullName evidence="2">Uncharacterized protein</fullName>
    </submittedName>
</protein>
<evidence type="ECO:0000313" key="2">
    <source>
        <dbReference type="EMBL" id="CEQ04798.1"/>
    </source>
</evidence>
<evidence type="ECO:0000256" key="1">
    <source>
        <dbReference type="SAM" id="Phobius"/>
    </source>
</evidence>
<dbReference type="RefSeq" id="WP_261291459.1">
    <property type="nucleotide sequence ID" value="NZ_CEKW01000014.1"/>
</dbReference>
<evidence type="ECO:0000313" key="3">
    <source>
        <dbReference type="Proteomes" id="UP000049127"/>
    </source>
</evidence>
<feature type="transmembrane region" description="Helical" evidence="1">
    <location>
        <begin position="20"/>
        <end position="40"/>
    </location>
</feature>
<sequence>MNLFKISAFYKDISKFKVTFEILIALIYLILGVDFIPEFLL</sequence>
<dbReference type="AlphaFoldDB" id="A0A0C7GCX9"/>
<dbReference type="EMBL" id="CEKZ01000014">
    <property type="protein sequence ID" value="CEQ04798.1"/>
    <property type="molecule type" value="Genomic_DNA"/>
</dbReference>
<keyword evidence="1" id="KW-0812">Transmembrane</keyword>
<keyword evidence="1" id="KW-0472">Membrane</keyword>
<name>A0A0C7GCX9_PARSO</name>
<gene>
    <name evidence="2" type="ORF">R28058_25161</name>
</gene>
<organism evidence="2 3">
    <name type="scientific">Paraclostridium sordellii</name>
    <name type="common">Clostridium sordellii</name>
    <dbReference type="NCBI Taxonomy" id="1505"/>
    <lineage>
        <taxon>Bacteria</taxon>
        <taxon>Bacillati</taxon>
        <taxon>Bacillota</taxon>
        <taxon>Clostridia</taxon>
        <taxon>Peptostreptococcales</taxon>
        <taxon>Peptostreptococcaceae</taxon>
        <taxon>Paraclostridium</taxon>
    </lineage>
</organism>
<accession>A0A0C7GCX9</accession>
<proteinExistence type="predicted"/>
<dbReference type="Proteomes" id="UP000049127">
    <property type="component" value="Unassembled WGS sequence"/>
</dbReference>
<reference evidence="2 3" key="1">
    <citation type="submission" date="2015-01" db="EMBL/GenBank/DDBJ databases">
        <authorList>
            <person name="Aslett A.Martin."/>
            <person name="De Silva Nishadi"/>
        </authorList>
    </citation>
    <scope>NUCLEOTIDE SEQUENCE [LARGE SCALE GENOMIC DNA]</scope>
    <source>
        <strain evidence="2 3">R28058</strain>
    </source>
</reference>
<keyword evidence="1" id="KW-1133">Transmembrane helix</keyword>